<feature type="transmembrane region" description="Helical" evidence="1">
    <location>
        <begin position="300"/>
        <end position="323"/>
    </location>
</feature>
<name>A0A9P6KKK4_9PLEO</name>
<feature type="transmembrane region" description="Helical" evidence="1">
    <location>
        <begin position="189"/>
        <end position="212"/>
    </location>
</feature>
<evidence type="ECO:0000256" key="1">
    <source>
        <dbReference type="SAM" id="Phobius"/>
    </source>
</evidence>
<dbReference type="SUPFAM" id="SSF52343">
    <property type="entry name" value="Ferredoxin reductase-like, C-terminal NADP-linked domain"/>
    <property type="match status" value="1"/>
</dbReference>
<dbReference type="AlphaFoldDB" id="A0A9P6KKK4"/>
<evidence type="ECO:0000313" key="3">
    <source>
        <dbReference type="Proteomes" id="UP000756921"/>
    </source>
</evidence>
<dbReference type="InterPro" id="IPR039261">
    <property type="entry name" value="FNR_nucleotide-bd"/>
</dbReference>
<accession>A0A9P6KKK4</accession>
<keyword evidence="1" id="KW-0812">Transmembrane</keyword>
<keyword evidence="3" id="KW-1185">Reference proteome</keyword>
<feature type="transmembrane region" description="Helical" evidence="1">
    <location>
        <begin position="146"/>
        <end position="168"/>
    </location>
</feature>
<evidence type="ECO:0000313" key="2">
    <source>
        <dbReference type="EMBL" id="KAF9729564.1"/>
    </source>
</evidence>
<keyword evidence="1" id="KW-0472">Membrane</keyword>
<feature type="transmembrane region" description="Helical" evidence="1">
    <location>
        <begin position="114"/>
        <end position="134"/>
    </location>
</feature>
<dbReference type="InterPro" id="IPR052979">
    <property type="entry name" value="Adenylate-forming_domain"/>
</dbReference>
<feature type="transmembrane region" description="Helical" evidence="1">
    <location>
        <begin position="224"/>
        <end position="248"/>
    </location>
</feature>
<gene>
    <name evidence="2" type="ORF">PMIN01_12428</name>
</gene>
<keyword evidence="1" id="KW-1133">Transmembrane helix</keyword>
<comment type="caution">
    <text evidence="2">The sequence shown here is derived from an EMBL/GenBank/DDBJ whole genome shotgun (WGS) entry which is preliminary data.</text>
</comment>
<organism evidence="2 3">
    <name type="scientific">Paraphaeosphaeria minitans</name>
    <dbReference type="NCBI Taxonomy" id="565426"/>
    <lineage>
        <taxon>Eukaryota</taxon>
        <taxon>Fungi</taxon>
        <taxon>Dikarya</taxon>
        <taxon>Ascomycota</taxon>
        <taxon>Pezizomycotina</taxon>
        <taxon>Dothideomycetes</taxon>
        <taxon>Pleosporomycetidae</taxon>
        <taxon>Pleosporales</taxon>
        <taxon>Massarineae</taxon>
        <taxon>Didymosphaeriaceae</taxon>
        <taxon>Paraphaeosphaeria</taxon>
    </lineage>
</organism>
<dbReference type="Proteomes" id="UP000756921">
    <property type="component" value="Unassembled WGS sequence"/>
</dbReference>
<feature type="transmembrane region" description="Helical" evidence="1">
    <location>
        <begin position="260"/>
        <end position="280"/>
    </location>
</feature>
<dbReference type="OrthoDB" id="3142841at2759"/>
<protein>
    <submittedName>
        <fullName evidence="2">Integral membrane protein</fullName>
    </submittedName>
</protein>
<dbReference type="PANTHER" id="PTHR33927">
    <property type="entry name" value="TRANSMEMBRANE PROTEIN"/>
    <property type="match status" value="1"/>
</dbReference>
<dbReference type="PANTHER" id="PTHR33927:SF5">
    <property type="entry name" value="ENZYME, PUTATIVE (AFU_ORTHOLOGUE AFUA_8G01222)-RELATED"/>
    <property type="match status" value="1"/>
</dbReference>
<reference evidence="2" key="1">
    <citation type="journal article" date="2020" name="Mol. Plant Microbe Interact.">
        <title>Genome Sequence of the Biocontrol Agent Coniothyrium minitans strain Conio (IMI 134523).</title>
        <authorList>
            <person name="Patel D."/>
            <person name="Shittu T.A."/>
            <person name="Baroncelli R."/>
            <person name="Muthumeenakshi S."/>
            <person name="Osborne T.H."/>
            <person name="Janganan T.K."/>
            <person name="Sreenivasaprasad S."/>
        </authorList>
    </citation>
    <scope>NUCLEOTIDE SEQUENCE</scope>
    <source>
        <strain evidence="2">Conio</strain>
    </source>
</reference>
<proteinExistence type="predicted"/>
<sequence>MHNFFEHQEQGNRQAIHVRDFMIPVAQASFSLPKSTLPHHMDSKEFSSACQDSNKLEKALMRSGQFRVNTNLPHHSSGTYSSFAIRKGEDSSALSIEKRYPSVVRYLRFTCLTVYRRLFTFIVFLNLIALYIVLHQKTIRLDTLATAASTNILVAIIVRQDFLINGIFRLAWLVPWRVPLAVRRWIAKCYCYGGIHSGASVTGTAWWIGYSITLTISMAKQGLYFLPLLMTTWTILATLALVIVFALPGFRKAHHNIFEFTHRFLGWASILLFWAQLLLVVNQTAPPAQPLKTLVYTPTFWNLTCITVLVVHPWLTLRTWVFYPTVLSHHAIRLHFSQPVHKFSCLSISSSPLKEWHPFATFPTPPTHTQTSHRETSLLISDAGDWTHALIRRAQTLTTRSPAHLSTHGALQPPELRLWVKRTPIPGVLSLTTLFPRVLLITTGSGIGPCLSSLLARPAAQFVRLVWSTRAPAATYGAALVAAVYDADPGALVVDSDAMGRPDLVRVGHALFRALRAEAVFVLSNERVTRRVVCGLRGRGVPAMGPVFDS</sequence>
<dbReference type="EMBL" id="WJXW01000016">
    <property type="protein sequence ID" value="KAF9729564.1"/>
    <property type="molecule type" value="Genomic_DNA"/>
</dbReference>